<dbReference type="PANTHER" id="PTHR37820:SF1">
    <property type="entry name" value="CELL DIVISION PROTEIN FTSQ"/>
    <property type="match status" value="1"/>
</dbReference>
<keyword evidence="3" id="KW-0132">Cell division</keyword>
<comment type="subcellular location">
    <subcellularLocation>
        <location evidence="1">Membrane</location>
    </subcellularLocation>
</comment>
<comment type="caution">
    <text evidence="10">The sequence shown here is derived from an EMBL/GenBank/DDBJ whole genome shotgun (WGS) entry which is preliminary data.</text>
</comment>
<dbReference type="PANTHER" id="PTHR37820">
    <property type="entry name" value="CELL DIVISION PROTEIN DIVIB"/>
    <property type="match status" value="1"/>
</dbReference>
<protein>
    <submittedName>
        <fullName evidence="10">FtsQ-type POTRA domain-containing protein</fullName>
    </submittedName>
</protein>
<dbReference type="Gene3D" id="3.10.20.310">
    <property type="entry name" value="membrane protein fhac"/>
    <property type="match status" value="1"/>
</dbReference>
<keyword evidence="2" id="KW-1003">Cell membrane</keyword>
<dbReference type="RefSeq" id="WP_198738282.1">
    <property type="nucleotide sequence ID" value="NZ_JAEIOS010000011.1"/>
</dbReference>
<dbReference type="GO" id="GO:0005886">
    <property type="term" value="C:plasma membrane"/>
    <property type="evidence" value="ECO:0007669"/>
    <property type="project" value="TreeGrafter"/>
</dbReference>
<evidence type="ECO:0000313" key="11">
    <source>
        <dbReference type="Proteomes" id="UP000645966"/>
    </source>
</evidence>
<evidence type="ECO:0000256" key="5">
    <source>
        <dbReference type="ARBA" id="ARBA00022989"/>
    </source>
</evidence>
<evidence type="ECO:0000256" key="2">
    <source>
        <dbReference type="ARBA" id="ARBA00022475"/>
    </source>
</evidence>
<dbReference type="Proteomes" id="UP000645966">
    <property type="component" value="Unassembled WGS sequence"/>
</dbReference>
<evidence type="ECO:0000256" key="3">
    <source>
        <dbReference type="ARBA" id="ARBA00022618"/>
    </source>
</evidence>
<sequence>MRGRVSWIAGGLALILCLGLLLWFVPVLKVGEITVTGAQQTAEEDIVTATGVPPGANMVRVDAARAARNVAALPWIERAHVERRFPGTVAVEVTERSAVLYATRPDGEHLIDAAGAPFIIGPPPVGAVEITDTREDDRELFAGAAAVVESLDEPLRAQLVRVRAPGPYEITLVLLDGREIYWGAPEDNHDKSRAASAALSRDGRVYNVSDPVQVTVRQ</sequence>
<dbReference type="AlphaFoldDB" id="A0A934M4Q2"/>
<dbReference type="InterPro" id="IPR013685">
    <property type="entry name" value="POTRA_FtsQ_type"/>
</dbReference>
<evidence type="ECO:0000259" key="9">
    <source>
        <dbReference type="PROSITE" id="PS51779"/>
    </source>
</evidence>
<feature type="transmembrane region" description="Helical" evidence="8">
    <location>
        <begin position="7"/>
        <end position="25"/>
    </location>
</feature>
<keyword evidence="7" id="KW-0131">Cell cycle</keyword>
<organism evidence="10 11">
    <name type="scientific">Corynebacterium meridianum</name>
    <dbReference type="NCBI Taxonomy" id="2765363"/>
    <lineage>
        <taxon>Bacteria</taxon>
        <taxon>Bacillati</taxon>
        <taxon>Actinomycetota</taxon>
        <taxon>Actinomycetes</taxon>
        <taxon>Mycobacteriales</taxon>
        <taxon>Corynebacteriaceae</taxon>
        <taxon>Corynebacterium</taxon>
    </lineage>
</organism>
<dbReference type="GO" id="GO:0051301">
    <property type="term" value="P:cell division"/>
    <property type="evidence" value="ECO:0007669"/>
    <property type="project" value="UniProtKB-KW"/>
</dbReference>
<dbReference type="Pfam" id="PF08478">
    <property type="entry name" value="POTRA_1"/>
    <property type="match status" value="1"/>
</dbReference>
<dbReference type="PROSITE" id="PS51779">
    <property type="entry name" value="POTRA"/>
    <property type="match status" value="1"/>
</dbReference>
<feature type="domain" description="POTRA" evidence="9">
    <location>
        <begin position="28"/>
        <end position="96"/>
    </location>
</feature>
<evidence type="ECO:0000256" key="7">
    <source>
        <dbReference type="ARBA" id="ARBA00023306"/>
    </source>
</evidence>
<reference evidence="10" key="1">
    <citation type="submission" date="2020-12" db="EMBL/GenBank/DDBJ databases">
        <title>Genome public.</title>
        <authorList>
            <person name="Sun Q."/>
        </authorList>
    </citation>
    <scope>NUCLEOTIDE SEQUENCE</scope>
    <source>
        <strain evidence="10">CCM 8863</strain>
    </source>
</reference>
<proteinExistence type="predicted"/>
<keyword evidence="4 8" id="KW-0812">Transmembrane</keyword>
<keyword evidence="6 8" id="KW-0472">Membrane</keyword>
<evidence type="ECO:0000256" key="1">
    <source>
        <dbReference type="ARBA" id="ARBA00004370"/>
    </source>
</evidence>
<keyword evidence="11" id="KW-1185">Reference proteome</keyword>
<name>A0A934M4Q2_9CORY</name>
<dbReference type="InterPro" id="IPR050487">
    <property type="entry name" value="FtsQ_DivIB"/>
</dbReference>
<dbReference type="InterPro" id="IPR034746">
    <property type="entry name" value="POTRA"/>
</dbReference>
<evidence type="ECO:0000256" key="4">
    <source>
        <dbReference type="ARBA" id="ARBA00022692"/>
    </source>
</evidence>
<dbReference type="EMBL" id="JAEIOS010000011">
    <property type="protein sequence ID" value="MBI8989286.1"/>
    <property type="molecule type" value="Genomic_DNA"/>
</dbReference>
<evidence type="ECO:0000256" key="6">
    <source>
        <dbReference type="ARBA" id="ARBA00023136"/>
    </source>
</evidence>
<keyword evidence="5 8" id="KW-1133">Transmembrane helix</keyword>
<accession>A0A934M4Q2</accession>
<evidence type="ECO:0000313" key="10">
    <source>
        <dbReference type="EMBL" id="MBI8989286.1"/>
    </source>
</evidence>
<evidence type="ECO:0000256" key="8">
    <source>
        <dbReference type="SAM" id="Phobius"/>
    </source>
</evidence>
<gene>
    <name evidence="10" type="ORF">JDV75_05865</name>
</gene>